<comment type="caution">
    <text evidence="2">The sequence shown here is derived from an EMBL/GenBank/DDBJ whole genome shotgun (WGS) entry which is preliminary data.</text>
</comment>
<feature type="non-terminal residue" evidence="2">
    <location>
        <position position="1"/>
    </location>
</feature>
<keyword evidence="3" id="KW-1185">Reference proteome</keyword>
<evidence type="ECO:0000313" key="2">
    <source>
        <dbReference type="EMBL" id="RDX75738.1"/>
    </source>
</evidence>
<feature type="domain" description="Reverse transcriptase" evidence="1">
    <location>
        <begin position="3"/>
        <end position="76"/>
    </location>
</feature>
<dbReference type="EMBL" id="QJKJ01009740">
    <property type="protein sequence ID" value="RDX75738.1"/>
    <property type="molecule type" value="Genomic_DNA"/>
</dbReference>
<dbReference type="Pfam" id="PF00078">
    <property type="entry name" value="RVT_1"/>
    <property type="match status" value="1"/>
</dbReference>
<dbReference type="Proteomes" id="UP000257109">
    <property type="component" value="Unassembled WGS sequence"/>
</dbReference>
<evidence type="ECO:0000313" key="3">
    <source>
        <dbReference type="Proteomes" id="UP000257109"/>
    </source>
</evidence>
<dbReference type="PANTHER" id="PTHR24559">
    <property type="entry name" value="TRANSPOSON TY3-I GAG-POL POLYPROTEIN"/>
    <property type="match status" value="1"/>
</dbReference>
<dbReference type="InterPro" id="IPR043128">
    <property type="entry name" value="Rev_trsase/Diguanyl_cyclase"/>
</dbReference>
<protein>
    <submittedName>
        <fullName evidence="2">Retrovirus-related Pol polyprotein</fullName>
    </submittedName>
</protein>
<reference evidence="2" key="1">
    <citation type="submission" date="2018-05" db="EMBL/GenBank/DDBJ databases">
        <title>Draft genome of Mucuna pruriens seed.</title>
        <authorList>
            <person name="Nnadi N.E."/>
            <person name="Vos R."/>
            <person name="Hasami M.H."/>
            <person name="Devisetty U.K."/>
            <person name="Aguiy J.C."/>
        </authorList>
    </citation>
    <scope>NUCLEOTIDE SEQUENCE [LARGE SCALE GENOMIC DNA]</scope>
    <source>
        <strain evidence="2">JCA_2017</strain>
    </source>
</reference>
<dbReference type="Gene3D" id="3.30.70.270">
    <property type="match status" value="1"/>
</dbReference>
<dbReference type="InterPro" id="IPR000477">
    <property type="entry name" value="RT_dom"/>
</dbReference>
<accession>A0A371FBS3</accession>
<dbReference type="AlphaFoldDB" id="A0A371FBS3"/>
<dbReference type="SUPFAM" id="SSF56672">
    <property type="entry name" value="DNA/RNA polymerases"/>
    <property type="match status" value="1"/>
</dbReference>
<dbReference type="InterPro" id="IPR053134">
    <property type="entry name" value="RNA-dir_DNA_polymerase"/>
</dbReference>
<evidence type="ECO:0000259" key="1">
    <source>
        <dbReference type="Pfam" id="PF00078"/>
    </source>
</evidence>
<name>A0A371FBS3_MUCPR</name>
<dbReference type="InterPro" id="IPR043502">
    <property type="entry name" value="DNA/RNA_pol_sf"/>
</dbReference>
<proteinExistence type="predicted"/>
<sequence length="174" mass="19562">MCNAPSTFQRSMTSIFSNLLQDCMEVFMDDFKMYATSFNACMENPSKLFTRCIDKNLVLNFEKCHFMVTEGIVLGHLVPLEALRLINPKSTLSLPFLTLFLCGRFSHSLDMQGSIEGLSRISTRLPSHCPSCYKRSFPGAENLNLIYTYSSSTQLGNIHSSSCVTPPIWHSKPS</sequence>
<dbReference type="PANTHER" id="PTHR24559:SF444">
    <property type="entry name" value="REVERSE TRANSCRIPTASE DOMAIN-CONTAINING PROTEIN"/>
    <property type="match status" value="1"/>
</dbReference>
<gene>
    <name evidence="2" type="primary">pol</name>
    <name evidence="2" type="ORF">CR513_44354</name>
</gene>
<dbReference type="OrthoDB" id="1709213at2759"/>
<organism evidence="2 3">
    <name type="scientific">Mucuna pruriens</name>
    <name type="common">Velvet bean</name>
    <name type="synonym">Dolichos pruriens</name>
    <dbReference type="NCBI Taxonomy" id="157652"/>
    <lineage>
        <taxon>Eukaryota</taxon>
        <taxon>Viridiplantae</taxon>
        <taxon>Streptophyta</taxon>
        <taxon>Embryophyta</taxon>
        <taxon>Tracheophyta</taxon>
        <taxon>Spermatophyta</taxon>
        <taxon>Magnoliopsida</taxon>
        <taxon>eudicotyledons</taxon>
        <taxon>Gunneridae</taxon>
        <taxon>Pentapetalae</taxon>
        <taxon>rosids</taxon>
        <taxon>fabids</taxon>
        <taxon>Fabales</taxon>
        <taxon>Fabaceae</taxon>
        <taxon>Papilionoideae</taxon>
        <taxon>50 kb inversion clade</taxon>
        <taxon>NPAAA clade</taxon>
        <taxon>indigoferoid/millettioid clade</taxon>
        <taxon>Phaseoleae</taxon>
        <taxon>Mucuna</taxon>
    </lineage>
</organism>